<dbReference type="Pfam" id="PF08386">
    <property type="entry name" value="Abhydrolase_4"/>
    <property type="match status" value="1"/>
</dbReference>
<evidence type="ECO:0000256" key="1">
    <source>
        <dbReference type="ARBA" id="ARBA00010088"/>
    </source>
</evidence>
<evidence type="ECO:0000313" key="7">
    <source>
        <dbReference type="EMBL" id="PFG46888.1"/>
    </source>
</evidence>
<dbReference type="EMBL" id="PDJK01000002">
    <property type="protein sequence ID" value="PFG46888.1"/>
    <property type="molecule type" value="Genomic_DNA"/>
</dbReference>
<name>A0A2A9F6U0_9PSEU</name>
<dbReference type="RefSeq" id="WP_245914539.1">
    <property type="nucleotide sequence ID" value="NZ_JBIAKZ010000032.1"/>
</dbReference>
<evidence type="ECO:0000313" key="8">
    <source>
        <dbReference type="Proteomes" id="UP000243542"/>
    </source>
</evidence>
<reference evidence="7 8" key="1">
    <citation type="submission" date="2017-10" db="EMBL/GenBank/DDBJ databases">
        <title>Sequencing the genomes of 1000 actinobacteria strains.</title>
        <authorList>
            <person name="Klenk H.-P."/>
        </authorList>
    </citation>
    <scope>NUCLEOTIDE SEQUENCE [LARGE SCALE GENOMIC DNA]</scope>
    <source>
        <strain evidence="7 8">DSM 46092</strain>
    </source>
</reference>
<evidence type="ECO:0000259" key="6">
    <source>
        <dbReference type="Pfam" id="PF08386"/>
    </source>
</evidence>
<dbReference type="InterPro" id="IPR013595">
    <property type="entry name" value="Pept_S33_TAP-like_C"/>
</dbReference>
<evidence type="ECO:0000259" key="5">
    <source>
        <dbReference type="Pfam" id="PF00561"/>
    </source>
</evidence>
<dbReference type="Pfam" id="PF00561">
    <property type="entry name" value="Abhydrolase_1"/>
    <property type="match status" value="1"/>
</dbReference>
<dbReference type="InterPro" id="IPR000073">
    <property type="entry name" value="AB_hydrolase_1"/>
</dbReference>
<feature type="domain" description="AB hydrolase-1" evidence="5">
    <location>
        <begin position="86"/>
        <end position="266"/>
    </location>
</feature>
<evidence type="ECO:0000256" key="3">
    <source>
        <dbReference type="ARBA" id="ARBA00022801"/>
    </source>
</evidence>
<accession>A0A2A9F6U0</accession>
<organism evidence="7 8">
    <name type="scientific">Amycolatopsis sulphurea</name>
    <dbReference type="NCBI Taxonomy" id="76022"/>
    <lineage>
        <taxon>Bacteria</taxon>
        <taxon>Bacillati</taxon>
        <taxon>Actinomycetota</taxon>
        <taxon>Actinomycetes</taxon>
        <taxon>Pseudonocardiales</taxon>
        <taxon>Pseudonocardiaceae</taxon>
        <taxon>Amycolatopsis</taxon>
    </lineage>
</organism>
<dbReference type="PANTHER" id="PTHR43248">
    <property type="entry name" value="2-SUCCINYL-6-HYDROXY-2,4-CYCLOHEXADIENE-1-CARBOXYLATE SYNTHASE"/>
    <property type="match status" value="1"/>
</dbReference>
<gene>
    <name evidence="7" type="ORF">ATK36_1894</name>
</gene>
<feature type="domain" description="Peptidase S33 tripeptidyl aminopeptidase-like C-terminal" evidence="6">
    <location>
        <begin position="385"/>
        <end position="472"/>
    </location>
</feature>
<keyword evidence="2 4" id="KW-0732">Signal</keyword>
<dbReference type="InterPro" id="IPR051601">
    <property type="entry name" value="Serine_prot/Carboxylest_S33"/>
</dbReference>
<dbReference type="PANTHER" id="PTHR43248:SF29">
    <property type="entry name" value="TRIPEPTIDYL AMINOPEPTIDASE"/>
    <property type="match status" value="1"/>
</dbReference>
<dbReference type="SUPFAM" id="SSF53474">
    <property type="entry name" value="alpha/beta-Hydrolases"/>
    <property type="match status" value="1"/>
</dbReference>
<comment type="similarity">
    <text evidence="1">Belongs to the peptidase S33 family.</text>
</comment>
<sequence length="487" mass="52441">MIFMPKNRTLVAAVAAVAMVPLVPAVASAEGLAWRPCASIAKGWDATDKQTECAMITVPLDYADPDGRKIDVAVSRIPATGARSGAIVFNPGGPGHSGMATPSTIVDSKAAGLLEHHDLIGFDPRGVDYSAGVNCPEDETSPAPGMSEKDSARFVAERDAVARKRCIDKDPAFVRSLTTSNIARDVDRIRQALGEDKIGYYGVSWGTALGAEYRTLFDDHVDKMLLDSVMSPELNLTTMDDDIATVGEKTFREFSAWIARYDSVYHFGREEQTVAKALLDLRAELTAKPRKAADGSPVDGKTVNDMLADPRKTWADVATQLATIRDGGTPAVNQGPAPKTGLGWDTERSGGSTFQQNALLCNESPSPRDFETVWRHRLDRIERNPVSGSYGFWEQKCIGWPAPVQQWAFEPGKSPLQLVGHVFEPVTPIGWAVAMQRRIGGALMKIEDDAHGSLESLPCASAAVTFFDTGRTTTESCPGPAIPAPKA</sequence>
<feature type="signal peptide" evidence="4">
    <location>
        <begin position="1"/>
        <end position="29"/>
    </location>
</feature>
<evidence type="ECO:0000256" key="2">
    <source>
        <dbReference type="ARBA" id="ARBA00022729"/>
    </source>
</evidence>
<dbReference type="AlphaFoldDB" id="A0A2A9F6U0"/>
<evidence type="ECO:0000256" key="4">
    <source>
        <dbReference type="SAM" id="SignalP"/>
    </source>
</evidence>
<proteinExistence type="inferred from homology"/>
<dbReference type="GO" id="GO:0016787">
    <property type="term" value="F:hydrolase activity"/>
    <property type="evidence" value="ECO:0007669"/>
    <property type="project" value="UniProtKB-KW"/>
</dbReference>
<keyword evidence="3" id="KW-0378">Hydrolase</keyword>
<dbReference type="Gene3D" id="3.40.50.1820">
    <property type="entry name" value="alpha/beta hydrolase"/>
    <property type="match status" value="1"/>
</dbReference>
<keyword evidence="8" id="KW-1185">Reference proteome</keyword>
<dbReference type="Proteomes" id="UP000243542">
    <property type="component" value="Unassembled WGS sequence"/>
</dbReference>
<dbReference type="InterPro" id="IPR029058">
    <property type="entry name" value="AB_hydrolase_fold"/>
</dbReference>
<feature type="chain" id="PRO_5012676413" evidence="4">
    <location>
        <begin position="30"/>
        <end position="487"/>
    </location>
</feature>
<comment type="caution">
    <text evidence="7">The sequence shown here is derived from an EMBL/GenBank/DDBJ whole genome shotgun (WGS) entry which is preliminary data.</text>
</comment>
<protein>
    <submittedName>
        <fullName evidence="7">TAP-like protein</fullName>
    </submittedName>
</protein>